<sequence>MRTVVTGAAGFIGSHVVPALIADGHDVVAVDAPGRAAFPAAAAANVAALARDGITLTECDLVTDDLAPLRDADVILHLAGRPGVRSSFGPGEADAHRDNVIATRRLLDVRAGRLVLASSSSVYGDAGHPCTEDDPVDPRSPYARSKAEAERLVVAAGGVVLRYFSVYGPRQRPDMAFHRFIEAALDGSPAPLYGDGGQSRSFTYVGDVVDATVRAARAPLPPGTILNVGHPVTVRVRDALHLIGTLLGAPPPTVPKDPARGDVRRTWAGTDRAAALLGWTAATGLDEGLTSQIAWHRARRDEQSRARPGEHHG</sequence>
<dbReference type="Proteomes" id="UP000239415">
    <property type="component" value="Unassembled WGS sequence"/>
</dbReference>
<dbReference type="InterPro" id="IPR050177">
    <property type="entry name" value="Lipid_A_modif_metabolic_enz"/>
</dbReference>
<dbReference type="Gene3D" id="3.40.50.720">
    <property type="entry name" value="NAD(P)-binding Rossmann-like Domain"/>
    <property type="match status" value="1"/>
</dbReference>
<dbReference type="PRINTS" id="PR01713">
    <property type="entry name" value="NUCEPIMERASE"/>
</dbReference>
<reference evidence="2 3" key="1">
    <citation type="submission" date="2018-03" db="EMBL/GenBank/DDBJ databases">
        <title>Genomic Encyclopedia of Archaeal and Bacterial Type Strains, Phase II (KMG-II): from individual species to whole genera.</title>
        <authorList>
            <person name="Goeker M."/>
        </authorList>
    </citation>
    <scope>NUCLEOTIDE SEQUENCE [LARGE SCALE GENOMIC DNA]</scope>
    <source>
        <strain evidence="2 3">DSM 43146</strain>
    </source>
</reference>
<accession>A0A2T0K847</accession>
<dbReference type="PANTHER" id="PTHR43245:SF13">
    <property type="entry name" value="UDP-D-APIOSE_UDP-D-XYLOSE SYNTHASE 2"/>
    <property type="match status" value="1"/>
</dbReference>
<dbReference type="Pfam" id="PF01370">
    <property type="entry name" value="Epimerase"/>
    <property type="match status" value="1"/>
</dbReference>
<dbReference type="RefSeq" id="WP_106322068.1">
    <property type="nucleotide sequence ID" value="NZ_BOMO01000055.1"/>
</dbReference>
<evidence type="ECO:0000313" key="3">
    <source>
        <dbReference type="Proteomes" id="UP000239415"/>
    </source>
</evidence>
<dbReference type="InterPro" id="IPR001509">
    <property type="entry name" value="Epimerase_deHydtase"/>
</dbReference>
<gene>
    <name evidence="2" type="ORF">CLV67_1102</name>
</gene>
<feature type="domain" description="NAD-dependent epimerase/dehydratase" evidence="1">
    <location>
        <begin position="4"/>
        <end position="229"/>
    </location>
</feature>
<name>A0A2T0K847_9ACTN</name>
<dbReference type="PANTHER" id="PTHR43245">
    <property type="entry name" value="BIFUNCTIONAL POLYMYXIN RESISTANCE PROTEIN ARNA"/>
    <property type="match status" value="1"/>
</dbReference>
<proteinExistence type="predicted"/>
<dbReference type="EMBL" id="PVMZ01000010">
    <property type="protein sequence ID" value="PRX19250.1"/>
    <property type="molecule type" value="Genomic_DNA"/>
</dbReference>
<organism evidence="2 3">
    <name type="scientific">Actinoplanes italicus</name>
    <dbReference type="NCBI Taxonomy" id="113567"/>
    <lineage>
        <taxon>Bacteria</taxon>
        <taxon>Bacillati</taxon>
        <taxon>Actinomycetota</taxon>
        <taxon>Actinomycetes</taxon>
        <taxon>Micromonosporales</taxon>
        <taxon>Micromonosporaceae</taxon>
        <taxon>Actinoplanes</taxon>
    </lineage>
</organism>
<evidence type="ECO:0000259" key="1">
    <source>
        <dbReference type="Pfam" id="PF01370"/>
    </source>
</evidence>
<comment type="caution">
    <text evidence="2">The sequence shown here is derived from an EMBL/GenBank/DDBJ whole genome shotgun (WGS) entry which is preliminary data.</text>
</comment>
<dbReference type="SUPFAM" id="SSF51735">
    <property type="entry name" value="NAD(P)-binding Rossmann-fold domains"/>
    <property type="match status" value="1"/>
</dbReference>
<dbReference type="InterPro" id="IPR036291">
    <property type="entry name" value="NAD(P)-bd_dom_sf"/>
</dbReference>
<keyword evidence="3" id="KW-1185">Reference proteome</keyword>
<evidence type="ECO:0000313" key="2">
    <source>
        <dbReference type="EMBL" id="PRX19250.1"/>
    </source>
</evidence>
<protein>
    <submittedName>
        <fullName evidence="2">Nucleoside-diphosphate-sugar epimerase</fullName>
    </submittedName>
</protein>
<dbReference type="OrthoDB" id="3505012at2"/>
<dbReference type="AlphaFoldDB" id="A0A2T0K847"/>